<comment type="caution">
    <text evidence="2">The sequence shown here is derived from an EMBL/GenBank/DDBJ whole genome shotgun (WGS) entry which is preliminary data.</text>
</comment>
<accession>A0AAV4H6Y5</accession>
<name>A0AAV4H6Y5_9GAST</name>
<protein>
    <submittedName>
        <fullName evidence="2">Uncharacterized protein</fullName>
    </submittedName>
</protein>
<proteinExistence type="predicted"/>
<gene>
    <name evidence="2" type="ORF">ElyMa_004384500</name>
</gene>
<evidence type="ECO:0000313" key="2">
    <source>
        <dbReference type="EMBL" id="GFR93688.1"/>
    </source>
</evidence>
<dbReference type="Proteomes" id="UP000762676">
    <property type="component" value="Unassembled WGS sequence"/>
</dbReference>
<sequence>MGHARFQLQEIRCEGQSGVASLSPPLDDVRPQLAPKKVTVAVGRGEAFTLSPTAPALSSPLARPKCGVGGLGARS</sequence>
<keyword evidence="3" id="KW-1185">Reference proteome</keyword>
<evidence type="ECO:0000256" key="1">
    <source>
        <dbReference type="SAM" id="MobiDB-lite"/>
    </source>
</evidence>
<evidence type="ECO:0000313" key="3">
    <source>
        <dbReference type="Proteomes" id="UP000762676"/>
    </source>
</evidence>
<dbReference type="EMBL" id="BMAT01008849">
    <property type="protein sequence ID" value="GFR93688.1"/>
    <property type="molecule type" value="Genomic_DNA"/>
</dbReference>
<feature type="region of interest" description="Disordered" evidence="1">
    <location>
        <begin position="53"/>
        <end position="75"/>
    </location>
</feature>
<organism evidence="2 3">
    <name type="scientific">Elysia marginata</name>
    <dbReference type="NCBI Taxonomy" id="1093978"/>
    <lineage>
        <taxon>Eukaryota</taxon>
        <taxon>Metazoa</taxon>
        <taxon>Spiralia</taxon>
        <taxon>Lophotrochozoa</taxon>
        <taxon>Mollusca</taxon>
        <taxon>Gastropoda</taxon>
        <taxon>Heterobranchia</taxon>
        <taxon>Euthyneura</taxon>
        <taxon>Panpulmonata</taxon>
        <taxon>Sacoglossa</taxon>
        <taxon>Placobranchoidea</taxon>
        <taxon>Plakobranchidae</taxon>
        <taxon>Elysia</taxon>
    </lineage>
</organism>
<reference evidence="2 3" key="1">
    <citation type="journal article" date="2021" name="Elife">
        <title>Chloroplast acquisition without the gene transfer in kleptoplastic sea slugs, Plakobranchus ocellatus.</title>
        <authorList>
            <person name="Maeda T."/>
            <person name="Takahashi S."/>
            <person name="Yoshida T."/>
            <person name="Shimamura S."/>
            <person name="Takaki Y."/>
            <person name="Nagai Y."/>
            <person name="Toyoda A."/>
            <person name="Suzuki Y."/>
            <person name="Arimoto A."/>
            <person name="Ishii H."/>
            <person name="Satoh N."/>
            <person name="Nishiyama T."/>
            <person name="Hasebe M."/>
            <person name="Maruyama T."/>
            <person name="Minagawa J."/>
            <person name="Obokata J."/>
            <person name="Shigenobu S."/>
        </authorList>
    </citation>
    <scope>NUCLEOTIDE SEQUENCE [LARGE SCALE GENOMIC DNA]</scope>
</reference>
<dbReference type="AlphaFoldDB" id="A0AAV4H6Y5"/>